<protein>
    <submittedName>
        <fullName evidence="1">Uncharacterized protein</fullName>
    </submittedName>
</protein>
<organism evidence="1">
    <name type="scientific">Bacillus thuringiensis</name>
    <dbReference type="NCBI Taxonomy" id="1428"/>
    <lineage>
        <taxon>Bacteria</taxon>
        <taxon>Bacillati</taxon>
        <taxon>Bacillota</taxon>
        <taxon>Bacilli</taxon>
        <taxon>Bacillales</taxon>
        <taxon>Bacillaceae</taxon>
        <taxon>Bacillus</taxon>
        <taxon>Bacillus cereus group</taxon>
    </lineage>
</organism>
<sequence>MVEHQIINGKDIYIVEYHHHVLEPWAIYRERNTAPILISLDHHTDCNFAFLNHSRWELEDENREVIAASENYRRSCVEQINYNDLNTVRSAIENLKHDEHIDTAIKSEMIKDAFIINYENRNDDPLSFQEENQQLVDFPHLAMLAAAQGIETEVRSEGESLYPESENGMYIIGAKCWVGNQTEHPNPCDYRCKKPHYDQAIESIYLDDKLNTINEMMPGLIEDNQFTQEYILDIDLDYFHTVNSINPHDHNTFYNLIRNAKIITVATEPICVENLKYEDEDINSDSLLTELLNHIQDALN</sequence>
<dbReference type="AlphaFoldDB" id="A0A1B2RC26"/>
<dbReference type="RefSeq" id="WP_076776104.1">
    <property type="nucleotide sequence ID" value="NZ_KX258624.1"/>
</dbReference>
<reference evidence="1" key="1">
    <citation type="submission" date="2016-05" db="EMBL/GenBank/DDBJ databases">
        <title>Complete sequence and organization of pFR260, the Bacillus thuringiensis INTA Fr7-4 plasmid harbouring the insecticidal genes.</title>
        <authorList>
            <person name="Navas L.E."/>
            <person name="Amadio A.F."/>
            <person name="Ortiz E.M."/>
            <person name="Sauka D.H."/>
            <person name="Benintende G.B."/>
            <person name="Zandomeni R.O."/>
            <person name="Berretta M.F."/>
        </authorList>
    </citation>
    <scope>NUCLEOTIDE SEQUENCE</scope>
    <source>
        <strain evidence="1">INTA Fr7-4</strain>
        <plasmid evidence="1">pFR260</plasmid>
    </source>
</reference>
<name>A0A1B2RC26_BACTU</name>
<keyword evidence="1" id="KW-0614">Plasmid</keyword>
<geneLocation type="plasmid" evidence="1">
    <name>pFR260</name>
</geneLocation>
<accession>A0A1B2RC26</accession>
<dbReference type="InterPro" id="IPR024131">
    <property type="entry name" value="UPF0489"/>
</dbReference>
<dbReference type="Pfam" id="PF12640">
    <property type="entry name" value="UPF0489"/>
    <property type="match status" value="1"/>
</dbReference>
<evidence type="ECO:0000313" key="1">
    <source>
        <dbReference type="EMBL" id="AOB42121.1"/>
    </source>
</evidence>
<gene>
    <name evidence="1" type="ORF">pFR260_024</name>
</gene>
<dbReference type="EMBL" id="KX258624">
    <property type="protein sequence ID" value="AOB42121.1"/>
    <property type="molecule type" value="Genomic_DNA"/>
</dbReference>
<proteinExistence type="predicted"/>